<name>A0AAN9BLY0_9CAEN</name>
<keyword evidence="2" id="KW-1185">Reference proteome</keyword>
<accession>A0AAN9BLY0</accession>
<dbReference type="AlphaFoldDB" id="A0AAN9BLY0"/>
<protein>
    <submittedName>
        <fullName evidence="1">Uncharacterized protein</fullName>
    </submittedName>
</protein>
<evidence type="ECO:0000313" key="2">
    <source>
        <dbReference type="Proteomes" id="UP001374579"/>
    </source>
</evidence>
<evidence type="ECO:0000313" key="1">
    <source>
        <dbReference type="EMBL" id="KAK7107394.1"/>
    </source>
</evidence>
<comment type="caution">
    <text evidence="1">The sequence shown here is derived from an EMBL/GenBank/DDBJ whole genome shotgun (WGS) entry which is preliminary data.</text>
</comment>
<dbReference type="Proteomes" id="UP001374579">
    <property type="component" value="Unassembled WGS sequence"/>
</dbReference>
<gene>
    <name evidence="1" type="ORF">V1264_015331</name>
</gene>
<sequence>MCIRECGGSKRHLTVSDRFLYCCWPLEVNGVRVDLGTYVTEGGDSEEYIGCRCRGSPVPVRGPGAYVVPETRLYNSTGESCSYDQACDERPSLNCRSSKVTFCCYGSRGMVTSNDGFSVTRCTCTNQVYGEMCEQTPVSIAETSLPCHTDCSSRNNESGCVGEANTQRCCPNNLAISSANTTLSTCTCTTTRKRSCDPTSFAVTLRLRPALLLVLVASGVISGQLIMF</sequence>
<organism evidence="1 2">
    <name type="scientific">Littorina saxatilis</name>
    <dbReference type="NCBI Taxonomy" id="31220"/>
    <lineage>
        <taxon>Eukaryota</taxon>
        <taxon>Metazoa</taxon>
        <taxon>Spiralia</taxon>
        <taxon>Lophotrochozoa</taxon>
        <taxon>Mollusca</taxon>
        <taxon>Gastropoda</taxon>
        <taxon>Caenogastropoda</taxon>
        <taxon>Littorinimorpha</taxon>
        <taxon>Littorinoidea</taxon>
        <taxon>Littorinidae</taxon>
        <taxon>Littorina</taxon>
    </lineage>
</organism>
<proteinExistence type="predicted"/>
<dbReference type="EMBL" id="JBAMIC010000004">
    <property type="protein sequence ID" value="KAK7107394.1"/>
    <property type="molecule type" value="Genomic_DNA"/>
</dbReference>
<reference evidence="1 2" key="1">
    <citation type="submission" date="2024-02" db="EMBL/GenBank/DDBJ databases">
        <title>Chromosome-scale genome assembly of the rough periwinkle Littorina saxatilis.</title>
        <authorList>
            <person name="De Jode A."/>
            <person name="Faria R."/>
            <person name="Formenti G."/>
            <person name="Sims Y."/>
            <person name="Smith T.P."/>
            <person name="Tracey A."/>
            <person name="Wood J.M.D."/>
            <person name="Zagrodzka Z.B."/>
            <person name="Johannesson K."/>
            <person name="Butlin R.K."/>
            <person name="Leder E.H."/>
        </authorList>
    </citation>
    <scope>NUCLEOTIDE SEQUENCE [LARGE SCALE GENOMIC DNA]</scope>
    <source>
        <strain evidence="1">Snail1</strain>
        <tissue evidence="1">Muscle</tissue>
    </source>
</reference>